<evidence type="ECO:0000313" key="2">
    <source>
        <dbReference type="EMBL" id="VDM50559.1"/>
    </source>
</evidence>
<evidence type="ECO:0000313" key="4">
    <source>
        <dbReference type="WBParaSite" id="TCNE_0001924201-mRNA-1"/>
    </source>
</evidence>
<dbReference type="AlphaFoldDB" id="A0A183VER8"/>
<organism evidence="3 4">
    <name type="scientific">Toxocara canis</name>
    <name type="common">Canine roundworm</name>
    <dbReference type="NCBI Taxonomy" id="6265"/>
    <lineage>
        <taxon>Eukaryota</taxon>
        <taxon>Metazoa</taxon>
        <taxon>Ecdysozoa</taxon>
        <taxon>Nematoda</taxon>
        <taxon>Chromadorea</taxon>
        <taxon>Rhabditida</taxon>
        <taxon>Spirurina</taxon>
        <taxon>Ascaridomorpha</taxon>
        <taxon>Ascaridoidea</taxon>
        <taxon>Toxocaridae</taxon>
        <taxon>Toxocara</taxon>
    </lineage>
</organism>
<gene>
    <name evidence="2" type="ORF">TCNE_LOCUS19238</name>
</gene>
<proteinExistence type="predicted"/>
<reference evidence="4" key="1">
    <citation type="submission" date="2016-06" db="UniProtKB">
        <authorList>
            <consortium name="WormBaseParasite"/>
        </authorList>
    </citation>
    <scope>IDENTIFICATION</scope>
</reference>
<feature type="compositionally biased region" description="Basic and acidic residues" evidence="1">
    <location>
        <begin position="188"/>
        <end position="202"/>
    </location>
</feature>
<dbReference type="EMBL" id="UYWY01026605">
    <property type="protein sequence ID" value="VDM50559.1"/>
    <property type="molecule type" value="Genomic_DNA"/>
</dbReference>
<evidence type="ECO:0000313" key="3">
    <source>
        <dbReference type="Proteomes" id="UP000050794"/>
    </source>
</evidence>
<feature type="region of interest" description="Disordered" evidence="1">
    <location>
        <begin position="152"/>
        <end position="202"/>
    </location>
</feature>
<dbReference type="Proteomes" id="UP000050794">
    <property type="component" value="Unassembled WGS sequence"/>
</dbReference>
<accession>A0A183VER8</accession>
<reference evidence="2 3" key="2">
    <citation type="submission" date="2018-11" db="EMBL/GenBank/DDBJ databases">
        <authorList>
            <consortium name="Pathogen Informatics"/>
        </authorList>
    </citation>
    <scope>NUCLEOTIDE SEQUENCE [LARGE SCALE GENOMIC DNA]</scope>
</reference>
<sequence>MAKEERCMFTVITGYCDGLVAARAPSIGNYALEMQNSFRQELVDFCGKMQMRSCITFFKKRHCKKWNWRSPNEEMKSRMYKTVLYRYYVRHSILGKSLYRSALQQPHSTKSEATYASIVQEIIVAAQTATTTRHKTHLTEKIIARRTTKGEAGCTLSDDNGTQRTKNADQKDVRGSLPEISENNETTYSHRDAKTSEEKLVA</sequence>
<name>A0A183VER8_TOXCA</name>
<evidence type="ECO:0000256" key="1">
    <source>
        <dbReference type="SAM" id="MobiDB-lite"/>
    </source>
</evidence>
<protein>
    <submittedName>
        <fullName evidence="4">Reverse transcriptase</fullName>
    </submittedName>
</protein>
<keyword evidence="3" id="KW-1185">Reference proteome</keyword>
<dbReference type="WBParaSite" id="TCNE_0001924201-mRNA-1">
    <property type="protein sequence ID" value="TCNE_0001924201-mRNA-1"/>
    <property type="gene ID" value="TCNE_0001924201"/>
</dbReference>